<comment type="similarity">
    <text evidence="2">Belongs to the UPF0719 family.</text>
</comment>
<accession>A0A9X2EKM8</accession>
<evidence type="ECO:0000256" key="4">
    <source>
        <dbReference type="ARBA" id="ARBA00022692"/>
    </source>
</evidence>
<dbReference type="Proteomes" id="UP001139028">
    <property type="component" value="Unassembled WGS sequence"/>
</dbReference>
<evidence type="ECO:0000256" key="7">
    <source>
        <dbReference type="SAM" id="Phobius"/>
    </source>
</evidence>
<dbReference type="PANTHER" id="PTHR40043">
    <property type="entry name" value="UPF0719 INNER MEMBRANE PROTEIN YJFL"/>
    <property type="match status" value="1"/>
</dbReference>
<sequence length="138" mass="14705">MDQPYDLLTGILHFSAYFGLSLVFLIAFKFLYALVTPHDEWKLIREDKNAAAAIGFGGAVLGFAIAVGGAASNSVSIIDFATWALVALIAQLIAFAIIRFGFMPRIVERIEDGEISAGIMLAATTIAVGVLNAACMSY</sequence>
<name>A0A9X2EKM8_9GAMM</name>
<keyword evidence="5 7" id="KW-1133">Transmembrane helix</keyword>
<dbReference type="Pfam" id="PF03994">
    <property type="entry name" value="DUF350"/>
    <property type="match status" value="1"/>
</dbReference>
<evidence type="ECO:0000256" key="3">
    <source>
        <dbReference type="ARBA" id="ARBA00022475"/>
    </source>
</evidence>
<dbReference type="EMBL" id="JALBWM010000007">
    <property type="protein sequence ID" value="MCO1333325.1"/>
    <property type="molecule type" value="Genomic_DNA"/>
</dbReference>
<protein>
    <submittedName>
        <fullName evidence="8">DUF350 domain-containing protein</fullName>
    </submittedName>
</protein>
<reference evidence="8" key="1">
    <citation type="journal article" date="2022" name="Arch. Microbiol.">
        <title>Microbulbifer okhotskensis sp. nov., isolated from a deep bottom sediment of the Okhotsk Sea.</title>
        <authorList>
            <person name="Romanenko L."/>
            <person name="Kurilenko V."/>
            <person name="Otstavnykh N."/>
            <person name="Velansky P."/>
            <person name="Isaeva M."/>
            <person name="Mikhailov V."/>
        </authorList>
    </citation>
    <scope>NUCLEOTIDE SEQUENCE</scope>
    <source>
        <strain evidence="8">OS29</strain>
    </source>
</reference>
<keyword evidence="4 7" id="KW-0812">Transmembrane</keyword>
<comment type="caution">
    <text evidence="8">The sequence shown here is derived from an EMBL/GenBank/DDBJ whole genome shotgun (WGS) entry which is preliminary data.</text>
</comment>
<evidence type="ECO:0000256" key="6">
    <source>
        <dbReference type="ARBA" id="ARBA00023136"/>
    </source>
</evidence>
<keyword evidence="9" id="KW-1185">Reference proteome</keyword>
<evidence type="ECO:0000313" key="8">
    <source>
        <dbReference type="EMBL" id="MCO1333325.1"/>
    </source>
</evidence>
<keyword evidence="6 7" id="KW-0472">Membrane</keyword>
<keyword evidence="3" id="KW-1003">Cell membrane</keyword>
<dbReference type="AlphaFoldDB" id="A0A9X2EKM8"/>
<evidence type="ECO:0000256" key="1">
    <source>
        <dbReference type="ARBA" id="ARBA00004651"/>
    </source>
</evidence>
<dbReference type="PANTHER" id="PTHR40043:SF1">
    <property type="entry name" value="UPF0719 INNER MEMBRANE PROTEIN YJFL"/>
    <property type="match status" value="1"/>
</dbReference>
<feature type="transmembrane region" description="Helical" evidence="7">
    <location>
        <begin position="12"/>
        <end position="32"/>
    </location>
</feature>
<proteinExistence type="inferred from homology"/>
<feature type="transmembrane region" description="Helical" evidence="7">
    <location>
        <begin position="114"/>
        <end position="134"/>
    </location>
</feature>
<gene>
    <name evidence="8" type="ORF">MO867_03130</name>
</gene>
<dbReference type="InterPro" id="IPR007140">
    <property type="entry name" value="DUF350"/>
</dbReference>
<dbReference type="RefSeq" id="WP_252464523.1">
    <property type="nucleotide sequence ID" value="NZ_JALBWM010000007.1"/>
</dbReference>
<dbReference type="GO" id="GO:0005886">
    <property type="term" value="C:plasma membrane"/>
    <property type="evidence" value="ECO:0007669"/>
    <property type="project" value="UniProtKB-SubCell"/>
</dbReference>
<evidence type="ECO:0000256" key="5">
    <source>
        <dbReference type="ARBA" id="ARBA00022989"/>
    </source>
</evidence>
<evidence type="ECO:0000313" key="9">
    <source>
        <dbReference type="Proteomes" id="UP001139028"/>
    </source>
</evidence>
<evidence type="ECO:0000256" key="2">
    <source>
        <dbReference type="ARBA" id="ARBA00005779"/>
    </source>
</evidence>
<feature type="transmembrane region" description="Helical" evidence="7">
    <location>
        <begin position="83"/>
        <end position="102"/>
    </location>
</feature>
<organism evidence="8 9">
    <name type="scientific">Microbulbifer okhotskensis</name>
    <dbReference type="NCBI Taxonomy" id="2926617"/>
    <lineage>
        <taxon>Bacteria</taxon>
        <taxon>Pseudomonadati</taxon>
        <taxon>Pseudomonadota</taxon>
        <taxon>Gammaproteobacteria</taxon>
        <taxon>Cellvibrionales</taxon>
        <taxon>Microbulbiferaceae</taxon>
        <taxon>Microbulbifer</taxon>
    </lineage>
</organism>
<feature type="transmembrane region" description="Helical" evidence="7">
    <location>
        <begin position="52"/>
        <end position="71"/>
    </location>
</feature>
<comment type="subcellular location">
    <subcellularLocation>
        <location evidence="1">Cell membrane</location>
        <topology evidence="1">Multi-pass membrane protein</topology>
    </subcellularLocation>
</comment>